<evidence type="ECO:0000256" key="4">
    <source>
        <dbReference type="ARBA" id="ARBA00022692"/>
    </source>
</evidence>
<dbReference type="CDD" id="cd01347">
    <property type="entry name" value="ligand_gated_channel"/>
    <property type="match status" value="1"/>
</dbReference>
<dbReference type="PANTHER" id="PTHR40980">
    <property type="entry name" value="PLUG DOMAIN-CONTAINING PROTEIN"/>
    <property type="match status" value="1"/>
</dbReference>
<keyword evidence="3 8" id="KW-1134">Transmembrane beta strand</keyword>
<keyword evidence="14" id="KW-1185">Reference proteome</keyword>
<organism evidence="13 14">
    <name type="scientific">Reichenbachiella faecimaris</name>
    <dbReference type="NCBI Taxonomy" id="692418"/>
    <lineage>
        <taxon>Bacteria</taxon>
        <taxon>Pseudomonadati</taxon>
        <taxon>Bacteroidota</taxon>
        <taxon>Cytophagia</taxon>
        <taxon>Cytophagales</taxon>
        <taxon>Reichenbachiellaceae</taxon>
        <taxon>Reichenbachiella</taxon>
    </lineage>
</organism>
<dbReference type="InterPro" id="IPR039426">
    <property type="entry name" value="TonB-dep_rcpt-like"/>
</dbReference>
<keyword evidence="7 8" id="KW-0998">Cell outer membrane</keyword>
<evidence type="ECO:0000256" key="7">
    <source>
        <dbReference type="ARBA" id="ARBA00023237"/>
    </source>
</evidence>
<evidence type="ECO:0000259" key="12">
    <source>
        <dbReference type="Pfam" id="PF07715"/>
    </source>
</evidence>
<keyword evidence="5 9" id="KW-0798">TonB box</keyword>
<dbReference type="InterPro" id="IPR000531">
    <property type="entry name" value="Beta-barrel_TonB"/>
</dbReference>
<gene>
    <name evidence="13" type="ORF">SAMN04488029_3762</name>
</gene>
<evidence type="ECO:0000259" key="11">
    <source>
        <dbReference type="Pfam" id="PF00593"/>
    </source>
</evidence>
<dbReference type="Pfam" id="PF13715">
    <property type="entry name" value="CarbopepD_reg_2"/>
    <property type="match status" value="1"/>
</dbReference>
<dbReference type="SUPFAM" id="SSF56935">
    <property type="entry name" value="Porins"/>
    <property type="match status" value="1"/>
</dbReference>
<dbReference type="Pfam" id="PF07715">
    <property type="entry name" value="Plug"/>
    <property type="match status" value="1"/>
</dbReference>
<dbReference type="GO" id="GO:0009279">
    <property type="term" value="C:cell outer membrane"/>
    <property type="evidence" value="ECO:0007669"/>
    <property type="project" value="UniProtKB-SubCell"/>
</dbReference>
<dbReference type="InterPro" id="IPR012910">
    <property type="entry name" value="Plug_dom"/>
</dbReference>
<dbReference type="Gene3D" id="2.60.40.1120">
    <property type="entry name" value="Carboxypeptidase-like, regulatory domain"/>
    <property type="match status" value="1"/>
</dbReference>
<accession>A0A1W2GP25</accession>
<evidence type="ECO:0000256" key="3">
    <source>
        <dbReference type="ARBA" id="ARBA00022452"/>
    </source>
</evidence>
<keyword evidence="6 8" id="KW-0472">Membrane</keyword>
<dbReference type="EMBL" id="FWYF01000004">
    <property type="protein sequence ID" value="SMD38351.1"/>
    <property type="molecule type" value="Genomic_DNA"/>
</dbReference>
<evidence type="ECO:0000256" key="2">
    <source>
        <dbReference type="ARBA" id="ARBA00022448"/>
    </source>
</evidence>
<dbReference type="Gene3D" id="2.40.170.20">
    <property type="entry name" value="TonB-dependent receptor, beta-barrel domain"/>
    <property type="match status" value="1"/>
</dbReference>
<dbReference type="STRING" id="692418.SAMN04488029_3762"/>
<feature type="domain" description="TonB-dependent receptor-like beta-barrel" evidence="11">
    <location>
        <begin position="515"/>
        <end position="920"/>
    </location>
</feature>
<evidence type="ECO:0000256" key="10">
    <source>
        <dbReference type="SAM" id="SignalP"/>
    </source>
</evidence>
<dbReference type="InterPro" id="IPR008969">
    <property type="entry name" value="CarboxyPept-like_regulatory"/>
</dbReference>
<sequence length="956" mass="106723">MMKKIILLKALVLLLVLLPGLAQAVDGTIFGKVVDENGLAMPGATVILDELSGKGSVSDADGAFVILDVPTGEYTLTISYIGYKPFVEKINVEEVTLVQHNISLEPGVILGDEVLVLGDRLKGQAKAINQQRANSNITNVVAADQIGRFPDANVGDALKRVPGITMQGDQGEARNIVIRGLAPQLNSVTVNGNRIPSAEGDNRNIQMDLIPADMIQMIEVNKALLPEMDGDAIGGSVNLVTRSAGDGFRASGTLAGSYNEVGDAPGFNSSLVLSNRFFDNKLGAVLSGSYRQDKIGSHNVEAEWENEVENADFDEDLPEGGNNIEDVEVDPYLAVNEVRDYDVDRTRRSLSLNLDYKINDNHTIYAKSMYNWRDDWENRYRLTTEIDGAEFGNGVNAAPTEWIAVGDRQTKGGLDSDRTKNRRLEDQRVQSYSLSGVHFFGNIEAKWNGSYSKASEERPHERYIVYETDEDLTVNMNQSMDDTRKPQLVINEKNLLESSNFVFDKIEEENQLTEEENFTAQLDLKIPLSVVDGQSGNLKFGGKVNNKTKDRNNGFVEYSWIDDASVEFLNQIATDDRTNADFLAGSNYQSGDFASAAYLGNLDLYNTNLFDGEDLPEEYQTANYEAEETVTAGYVQWSQNLNDQLKFIVGARAENTSSDYIGYQYIEDDGSISPLENNKSYFNFLPAVHLRYAANENLILRAAWTNSLARPNYYDLVPYRYVVEEDEEISQGNPDLDPTTSMNFDFNAEYYFESVGLLSAGVFYKNIDNFIYFHQSTEDYNGDDFDVLTPENSGKGNITGFEIAAQRQLDFLPGIWKGLGVYANYTFNASDVSGIANEDGDEREGLDLPGTADHLVNASLSFETQKLVIRASINFSSDYIDEVGDDAFYDRYYDKQMFVDVNASYAFTKNLRLFAEANNLTNQPLRYYQGIESRTMQMEYYGPKYNLGLKFDLFNN</sequence>
<evidence type="ECO:0000256" key="8">
    <source>
        <dbReference type="PROSITE-ProRule" id="PRU01360"/>
    </source>
</evidence>
<evidence type="ECO:0000256" key="1">
    <source>
        <dbReference type="ARBA" id="ARBA00004571"/>
    </source>
</evidence>
<feature type="domain" description="TonB-dependent receptor plug" evidence="12">
    <location>
        <begin position="133"/>
        <end position="235"/>
    </location>
</feature>
<proteinExistence type="inferred from homology"/>
<evidence type="ECO:0000256" key="9">
    <source>
        <dbReference type="RuleBase" id="RU003357"/>
    </source>
</evidence>
<keyword evidence="10" id="KW-0732">Signal</keyword>
<feature type="chain" id="PRO_5012732386" evidence="10">
    <location>
        <begin position="25"/>
        <end position="956"/>
    </location>
</feature>
<dbReference type="PROSITE" id="PS52016">
    <property type="entry name" value="TONB_DEPENDENT_REC_3"/>
    <property type="match status" value="1"/>
</dbReference>
<comment type="subcellular location">
    <subcellularLocation>
        <location evidence="1 8">Cell outer membrane</location>
        <topology evidence="1 8">Multi-pass membrane protein</topology>
    </subcellularLocation>
</comment>
<dbReference type="PANTHER" id="PTHR40980:SF4">
    <property type="entry name" value="TONB-DEPENDENT RECEPTOR-LIKE BETA-BARREL DOMAIN-CONTAINING PROTEIN"/>
    <property type="match status" value="1"/>
</dbReference>
<comment type="similarity">
    <text evidence="8 9">Belongs to the TonB-dependent receptor family.</text>
</comment>
<dbReference type="Pfam" id="PF00593">
    <property type="entry name" value="TonB_dep_Rec_b-barrel"/>
    <property type="match status" value="1"/>
</dbReference>
<evidence type="ECO:0000313" key="14">
    <source>
        <dbReference type="Proteomes" id="UP000192472"/>
    </source>
</evidence>
<dbReference type="InterPro" id="IPR037066">
    <property type="entry name" value="Plug_dom_sf"/>
</dbReference>
<evidence type="ECO:0000256" key="5">
    <source>
        <dbReference type="ARBA" id="ARBA00023077"/>
    </source>
</evidence>
<feature type="signal peptide" evidence="10">
    <location>
        <begin position="1"/>
        <end position="24"/>
    </location>
</feature>
<evidence type="ECO:0000313" key="13">
    <source>
        <dbReference type="EMBL" id="SMD38351.1"/>
    </source>
</evidence>
<keyword evidence="13" id="KW-0675">Receptor</keyword>
<evidence type="ECO:0000256" key="6">
    <source>
        <dbReference type="ARBA" id="ARBA00023136"/>
    </source>
</evidence>
<dbReference type="SUPFAM" id="SSF49464">
    <property type="entry name" value="Carboxypeptidase regulatory domain-like"/>
    <property type="match status" value="1"/>
</dbReference>
<protein>
    <submittedName>
        <fullName evidence="13">TonB-dependent receptor</fullName>
    </submittedName>
</protein>
<dbReference type="InterPro" id="IPR036942">
    <property type="entry name" value="Beta-barrel_TonB_sf"/>
</dbReference>
<dbReference type="Gene3D" id="2.170.130.10">
    <property type="entry name" value="TonB-dependent receptor, plug domain"/>
    <property type="match status" value="1"/>
</dbReference>
<name>A0A1W2GP25_REIFA</name>
<dbReference type="Proteomes" id="UP000192472">
    <property type="component" value="Unassembled WGS sequence"/>
</dbReference>
<reference evidence="13 14" key="1">
    <citation type="submission" date="2017-04" db="EMBL/GenBank/DDBJ databases">
        <authorList>
            <person name="Afonso C.L."/>
            <person name="Miller P.J."/>
            <person name="Scott M.A."/>
            <person name="Spackman E."/>
            <person name="Goraichik I."/>
            <person name="Dimitrov K.M."/>
            <person name="Suarez D.L."/>
            <person name="Swayne D.E."/>
        </authorList>
    </citation>
    <scope>NUCLEOTIDE SEQUENCE [LARGE SCALE GENOMIC DNA]</scope>
    <source>
        <strain evidence="13 14">DSM 26133</strain>
    </source>
</reference>
<dbReference type="AlphaFoldDB" id="A0A1W2GP25"/>
<keyword evidence="4 8" id="KW-0812">Transmembrane</keyword>
<dbReference type="InterPro" id="IPR010104">
    <property type="entry name" value="TonB_rcpt_bac"/>
</dbReference>
<keyword evidence="2 8" id="KW-0813">Transport</keyword>
<dbReference type="NCBIfam" id="TIGR01782">
    <property type="entry name" value="TonB-Xanth-Caul"/>
    <property type="match status" value="1"/>
</dbReference>